<evidence type="ECO:0000313" key="2">
    <source>
        <dbReference type="Proteomes" id="UP000249458"/>
    </source>
</evidence>
<evidence type="ECO:0000313" key="1">
    <source>
        <dbReference type="EMBL" id="RAP38502.1"/>
    </source>
</evidence>
<dbReference type="Proteomes" id="UP000249458">
    <property type="component" value="Unassembled WGS sequence"/>
</dbReference>
<dbReference type="RefSeq" id="WP_112218147.1">
    <property type="nucleotide sequence ID" value="NZ_MVJN01000001.1"/>
</dbReference>
<name>A0A364LN73_9GAMM</name>
<protein>
    <submittedName>
        <fullName evidence="1">Uncharacterized protein</fullName>
    </submittedName>
</protein>
<gene>
    <name evidence="1" type="ORF">B1207_01040</name>
</gene>
<proteinExistence type="predicted"/>
<accession>A0A364LN73</accession>
<dbReference type="EMBL" id="MVJN01000001">
    <property type="protein sequence ID" value="RAP38502.1"/>
    <property type="molecule type" value="Genomic_DNA"/>
</dbReference>
<organism evidence="1 2">
    <name type="scientific">Legionella quinlivanii</name>
    <dbReference type="NCBI Taxonomy" id="45073"/>
    <lineage>
        <taxon>Bacteria</taxon>
        <taxon>Pseudomonadati</taxon>
        <taxon>Pseudomonadota</taxon>
        <taxon>Gammaproteobacteria</taxon>
        <taxon>Legionellales</taxon>
        <taxon>Legionellaceae</taxon>
        <taxon>Legionella</taxon>
    </lineage>
</organism>
<dbReference type="AlphaFoldDB" id="A0A364LN73"/>
<comment type="caution">
    <text evidence="1">The sequence shown here is derived from an EMBL/GenBank/DDBJ whole genome shotgun (WGS) entry which is preliminary data.</text>
</comment>
<sequence length="468" mass="52129">MITKEIVFTRETLLPTAKQDSNFAESVLHVIKDDADCKIEIANAAQKLRAVVITPILNKLETSVKLNASEEKSLDFLISEHSSDDPQWEGVMQDYSTAEIKSSKELLKELLIRFSAIMEPERIRRTTDVNCLSKVVKMITDCSFCYVEQLARTKTGESKLEFESIYRWIMPTQAELDMRVRRTPEHLAITRGLGMEIGTDIAPRAALHTRAYRSGKAAFAAADVYQKARVVVEKYDAAVAAGRFENDISASHRTLPEANQALKALEEKMAFYKIPLNPADRPKDFIKRVPVPYIQHLASWGAGNGSSLPLIASASSTAARVFVALLDLGFFHDSLGIFQSRSAGYLAIVLCGVIVYNGHHSVIEVGEIYNRLIDYEAVRHLEALAPGENTGLSEEKMPYYHIGVSATLVPEALRERVSSEYHRRTQTDLNGAIKLAPGLSRFYASNSMNKKHNTSDDSLVGRFMIIDS</sequence>
<reference evidence="1 2" key="1">
    <citation type="submission" date="2017-02" db="EMBL/GenBank/DDBJ databases">
        <title>Legionella quilivanii strain from human: case report and whole genome sequencing analysis.</title>
        <authorList>
            <person name="Lalancette C."/>
            <person name="Leduc J.-M."/>
            <person name="Levesque S."/>
            <person name="Fournier E."/>
            <person name="Saoud J."/>
            <person name="Faucher S.P."/>
            <person name="Bernard K."/>
            <person name="Martineau C."/>
            <person name="Longtin J."/>
        </authorList>
    </citation>
    <scope>NUCLEOTIDE SEQUENCE [LARGE SCALE GENOMIC DNA]</scope>
    <source>
        <strain evidence="1 2">ID143958</strain>
    </source>
</reference>